<proteinExistence type="predicted"/>
<reference evidence="1" key="1">
    <citation type="submission" date="2014-11" db="EMBL/GenBank/DDBJ databases">
        <authorList>
            <person name="Amaro Gonzalez C."/>
        </authorList>
    </citation>
    <scope>NUCLEOTIDE SEQUENCE</scope>
</reference>
<protein>
    <submittedName>
        <fullName evidence="1">Uncharacterized protein</fullName>
    </submittedName>
</protein>
<evidence type="ECO:0000313" key="1">
    <source>
        <dbReference type="EMBL" id="JAH48422.1"/>
    </source>
</evidence>
<reference evidence="1" key="2">
    <citation type="journal article" date="2015" name="Fish Shellfish Immunol.">
        <title>Early steps in the European eel (Anguilla anguilla)-Vibrio vulnificus interaction in the gills: Role of the RtxA13 toxin.</title>
        <authorList>
            <person name="Callol A."/>
            <person name="Pajuelo D."/>
            <person name="Ebbesson L."/>
            <person name="Teles M."/>
            <person name="MacKenzie S."/>
            <person name="Amaro C."/>
        </authorList>
    </citation>
    <scope>NUCLEOTIDE SEQUENCE</scope>
</reference>
<dbReference type="EMBL" id="GBXM01060155">
    <property type="protein sequence ID" value="JAH48422.1"/>
    <property type="molecule type" value="Transcribed_RNA"/>
</dbReference>
<accession>A0A0E9T4R9</accession>
<name>A0A0E9T4R9_ANGAN</name>
<organism evidence="1">
    <name type="scientific">Anguilla anguilla</name>
    <name type="common">European freshwater eel</name>
    <name type="synonym">Muraena anguilla</name>
    <dbReference type="NCBI Taxonomy" id="7936"/>
    <lineage>
        <taxon>Eukaryota</taxon>
        <taxon>Metazoa</taxon>
        <taxon>Chordata</taxon>
        <taxon>Craniata</taxon>
        <taxon>Vertebrata</taxon>
        <taxon>Euteleostomi</taxon>
        <taxon>Actinopterygii</taxon>
        <taxon>Neopterygii</taxon>
        <taxon>Teleostei</taxon>
        <taxon>Anguilliformes</taxon>
        <taxon>Anguillidae</taxon>
        <taxon>Anguilla</taxon>
    </lineage>
</organism>
<sequence length="11" mass="1247">MKINTQPFGPD</sequence>